<evidence type="ECO:0000313" key="1">
    <source>
        <dbReference type="EMBL" id="CAF1381308.1"/>
    </source>
</evidence>
<comment type="caution">
    <text evidence="1">The sequence shown here is derived from an EMBL/GenBank/DDBJ whole genome shotgun (WGS) entry which is preliminary data.</text>
</comment>
<dbReference type="EMBL" id="CAJOBA010046465">
    <property type="protein sequence ID" value="CAF4189778.1"/>
    <property type="molecule type" value="Genomic_DNA"/>
</dbReference>
<sequence>LAINEKFNLLITAVVDDTFESVPAAIDKTQRLKFYG</sequence>
<reference evidence="1" key="1">
    <citation type="submission" date="2021-02" db="EMBL/GenBank/DDBJ databases">
        <authorList>
            <person name="Nowell W R."/>
        </authorList>
    </citation>
    <scope>NUCLEOTIDE SEQUENCE</scope>
</reference>
<dbReference type="Proteomes" id="UP000682733">
    <property type="component" value="Unassembled WGS sequence"/>
</dbReference>
<protein>
    <submittedName>
        <fullName evidence="1">Uncharacterized protein</fullName>
    </submittedName>
</protein>
<accession>A0A8S2F2Z2</accession>
<gene>
    <name evidence="1" type="ORF">OVA965_LOCUS32121</name>
    <name evidence="2" type="ORF">TMI583_LOCUS32976</name>
</gene>
<dbReference type="AlphaFoldDB" id="A0A8S2F2Z2"/>
<name>A0A8S2F2Z2_9BILA</name>
<evidence type="ECO:0000313" key="2">
    <source>
        <dbReference type="EMBL" id="CAF4189778.1"/>
    </source>
</evidence>
<dbReference type="EMBL" id="CAJNOK010024772">
    <property type="protein sequence ID" value="CAF1381308.1"/>
    <property type="molecule type" value="Genomic_DNA"/>
</dbReference>
<proteinExistence type="predicted"/>
<organism evidence="1 3">
    <name type="scientific">Didymodactylos carnosus</name>
    <dbReference type="NCBI Taxonomy" id="1234261"/>
    <lineage>
        <taxon>Eukaryota</taxon>
        <taxon>Metazoa</taxon>
        <taxon>Spiralia</taxon>
        <taxon>Gnathifera</taxon>
        <taxon>Rotifera</taxon>
        <taxon>Eurotatoria</taxon>
        <taxon>Bdelloidea</taxon>
        <taxon>Philodinida</taxon>
        <taxon>Philodinidae</taxon>
        <taxon>Didymodactylos</taxon>
    </lineage>
</organism>
<dbReference type="Proteomes" id="UP000677228">
    <property type="component" value="Unassembled WGS sequence"/>
</dbReference>
<evidence type="ECO:0000313" key="3">
    <source>
        <dbReference type="Proteomes" id="UP000677228"/>
    </source>
</evidence>
<feature type="non-terminal residue" evidence="1">
    <location>
        <position position="1"/>
    </location>
</feature>